<keyword evidence="2" id="KW-1185">Reference proteome</keyword>
<evidence type="ECO:0000313" key="2">
    <source>
        <dbReference type="Proteomes" id="UP001142648"/>
    </source>
</evidence>
<sequence>MDSSEVLQPALRVALAWHPGETRAALQAVLELDAQLARIVAQAREGVLAQMRLAWWRERLSQPEGARLTGNPLLASLETRLAGAQTELAALVDGWEELLGEAPLPETAIDAFADGRADALAAIARCARVEPAGAELARRAARRWALADFAFRTSDERERAAALALARATPPPGRLPRQVRGIAVLGALADRAIDRHEPVLAGRIAPLIALRVGMTGR</sequence>
<proteinExistence type="predicted"/>
<name>A0A9X3A7Q8_9SPHN</name>
<dbReference type="EMBL" id="JAOAMV010000003">
    <property type="protein sequence ID" value="MCT2558661.1"/>
    <property type="molecule type" value="Genomic_DNA"/>
</dbReference>
<comment type="caution">
    <text evidence="1">The sequence shown here is derived from an EMBL/GenBank/DDBJ whole genome shotgun (WGS) entry which is preliminary data.</text>
</comment>
<gene>
    <name evidence="1" type="ORF">N0B51_06680</name>
</gene>
<dbReference type="RefSeq" id="WP_259961536.1">
    <property type="nucleotide sequence ID" value="NZ_JAOAMV010000003.1"/>
</dbReference>
<reference evidence="1" key="1">
    <citation type="submission" date="2022-09" db="EMBL/GenBank/DDBJ databases">
        <title>The genome sequence of Tsuneonella sp. YG55.</title>
        <authorList>
            <person name="Liu Y."/>
        </authorList>
    </citation>
    <scope>NUCLEOTIDE SEQUENCE</scope>
    <source>
        <strain evidence="1">YG55</strain>
    </source>
</reference>
<evidence type="ECO:0008006" key="3">
    <source>
        <dbReference type="Google" id="ProtNLM"/>
    </source>
</evidence>
<accession>A0A9X3A7Q8</accession>
<protein>
    <recommendedName>
        <fullName evidence="3">Phytoene synthase</fullName>
    </recommendedName>
</protein>
<organism evidence="1 2">
    <name type="scientific">Tsuneonella litorea</name>
    <dbReference type="NCBI Taxonomy" id="2976475"/>
    <lineage>
        <taxon>Bacteria</taxon>
        <taxon>Pseudomonadati</taxon>
        <taxon>Pseudomonadota</taxon>
        <taxon>Alphaproteobacteria</taxon>
        <taxon>Sphingomonadales</taxon>
        <taxon>Erythrobacteraceae</taxon>
        <taxon>Tsuneonella</taxon>
    </lineage>
</organism>
<dbReference type="AlphaFoldDB" id="A0A9X3A7Q8"/>
<dbReference type="Proteomes" id="UP001142648">
    <property type="component" value="Unassembled WGS sequence"/>
</dbReference>
<evidence type="ECO:0000313" key="1">
    <source>
        <dbReference type="EMBL" id="MCT2558661.1"/>
    </source>
</evidence>